<feature type="region of interest" description="Disordered" evidence="1">
    <location>
        <begin position="204"/>
        <end position="237"/>
    </location>
</feature>
<dbReference type="PANTHER" id="PTHR37393:SF1">
    <property type="entry name" value="AT-RICH INTERACTIVE DOMAIN-CONTAINING PROTEIN 1A-LIKE"/>
    <property type="match status" value="1"/>
</dbReference>
<feature type="region of interest" description="Disordered" evidence="1">
    <location>
        <begin position="1138"/>
        <end position="1168"/>
    </location>
</feature>
<keyword evidence="3" id="KW-1185">Reference proteome</keyword>
<feature type="region of interest" description="Disordered" evidence="1">
    <location>
        <begin position="666"/>
        <end position="694"/>
    </location>
</feature>
<dbReference type="InterPro" id="IPR013083">
    <property type="entry name" value="Znf_RING/FYVE/PHD"/>
</dbReference>
<evidence type="ECO:0000313" key="3">
    <source>
        <dbReference type="Proteomes" id="UP000436088"/>
    </source>
</evidence>
<evidence type="ECO:0000313" key="2">
    <source>
        <dbReference type="EMBL" id="KAE8681018.1"/>
    </source>
</evidence>
<feature type="compositionally biased region" description="Polar residues" evidence="1">
    <location>
        <begin position="678"/>
        <end position="694"/>
    </location>
</feature>
<feature type="compositionally biased region" description="Polar residues" evidence="1">
    <location>
        <begin position="808"/>
        <end position="821"/>
    </location>
</feature>
<gene>
    <name evidence="2" type="ORF">F3Y22_tig00111344pilonHSYRG00037</name>
</gene>
<evidence type="ECO:0000256" key="1">
    <source>
        <dbReference type="SAM" id="MobiDB-lite"/>
    </source>
</evidence>
<feature type="compositionally biased region" description="Low complexity" evidence="1">
    <location>
        <begin position="204"/>
        <end position="222"/>
    </location>
</feature>
<proteinExistence type="predicted"/>
<feature type="region of interest" description="Disordered" evidence="1">
    <location>
        <begin position="968"/>
        <end position="1005"/>
    </location>
</feature>
<protein>
    <submittedName>
        <fullName evidence="2">Tubulin beta 8</fullName>
    </submittedName>
</protein>
<feature type="region of interest" description="Disordered" evidence="1">
    <location>
        <begin position="756"/>
        <end position="884"/>
    </location>
</feature>
<dbReference type="Gene3D" id="3.30.40.10">
    <property type="entry name" value="Zinc/RING finger domain, C3HC4 (zinc finger)"/>
    <property type="match status" value="1"/>
</dbReference>
<comment type="caution">
    <text evidence="2">The sequence shown here is derived from an EMBL/GenBank/DDBJ whole genome shotgun (WGS) entry which is preliminary data.</text>
</comment>
<sequence>MGFDNECILNIQSLAGEYFCPVCRLLVYPNEALQSQRTHLYCKPCLTYVVSTTRACPYDGYLVTEVDSKVSLQYSTDWFLLYYYDYCFLPFDCSRHIKLQPLVESNKALAETIGKITVHCLYHRSGCTWQGPLSECTTHCSGCAFGNSHVVCNRCGVQIVHHQVQEHAQNCPRVQPQAQQIVSGQEISTSGITSDQIQVTSQVGTTASQAQTSQTTTSSTSVHDLSQPANPNPQSQVVSQVAVVTSEHCLLADPTPTSITGPASVALICSGSCSCSTSEPGASQSTATNSTYDATALSNSSSNLPNIFGPFPTSGSTNSSSSAASAGPNYSASSATWVHASLSTLSFPDATPTAPTFAWSSSSTSFTSSTTGRPASAPTPASAPATSSTKPTLESKFITVDTTRCSPGSDWSSILFAITASSEFLPSANSSNADTPVSFCNSKPTTAWFVVFTQSYAATCTSSFCSTSTFSSTTKSYAASNITYVSSIYAASTSVNPTVGLGSASNASTRSFCAATAAHAISISPPGPPQFFQQPAHAYQQPHQNIAESNIVHPYTMPNLAGRPLTPSHGLQSQPYPQSAPAMLVKPMQLGANQPSYQNSVLKTNNHSGLNSKPVLEMPGDHGTLHVAEKEADLSSQGIAKKESNELDLSSNLGADMVKTNTSKSNADLKSIDEKSTSDVGDNSGGFRNSTNVTEESRHTDFVLQRDTLSKNMVKGEAFEDQKYVDNAESKVEEDKIEDGPLLKIPMLQDAKFGEEQNGKMQKDRIQHQDKSTAKGPAGNEFSGIPRSSQVQPSHSVPVVDQGRHHPQQMTYGSNNNQQKPAASASGPGQTLVPPENFVDPFGRGPSSYGPQGPYNQGPVSGAPRFPRQGEYLNPFPLDHAQRFGDRGKFDEDLKQFSRPSHLDSGPAPKYGSYFSSSRSLDRGPLDFAKEIGPWAHEKDSCGLNFDPMIDSGPSRFLRPYHLDDAGERPVGSDYSGISSHRFEGRPSDEIDGRERGFDDRFSDTRPPHFIRGENFGHHNMPGQVRMEGPIGFGEFSSHEHMGDFDGSGNFRQPRLGEPGFRSSYSLREFPNDGGIYTGDMDSFENLIKRKPASMGWCRICKVDCETVEGLDMHSQTREHQKMAMDMVVIIKQNAKKLKQTSSDHSLRNDSNKSKKAKFESRSNKIKS</sequence>
<accession>A0A6A2YNV6</accession>
<organism evidence="2 3">
    <name type="scientific">Hibiscus syriacus</name>
    <name type="common">Rose of Sharon</name>
    <dbReference type="NCBI Taxonomy" id="106335"/>
    <lineage>
        <taxon>Eukaryota</taxon>
        <taxon>Viridiplantae</taxon>
        <taxon>Streptophyta</taxon>
        <taxon>Embryophyta</taxon>
        <taxon>Tracheophyta</taxon>
        <taxon>Spermatophyta</taxon>
        <taxon>Magnoliopsida</taxon>
        <taxon>eudicotyledons</taxon>
        <taxon>Gunneridae</taxon>
        <taxon>Pentapetalae</taxon>
        <taxon>rosids</taxon>
        <taxon>malvids</taxon>
        <taxon>Malvales</taxon>
        <taxon>Malvaceae</taxon>
        <taxon>Malvoideae</taxon>
        <taxon>Hibiscus</taxon>
    </lineage>
</organism>
<dbReference type="PANTHER" id="PTHR37393">
    <property type="entry name" value="AT-RICH INTERACTIVE DOMAIN-CONTAINING PROTEIN 1A-LIKE"/>
    <property type="match status" value="1"/>
</dbReference>
<dbReference type="AlphaFoldDB" id="A0A6A2YNV6"/>
<feature type="compositionally biased region" description="Low complexity" evidence="1">
    <location>
        <begin position="788"/>
        <end position="800"/>
    </location>
</feature>
<feature type="compositionally biased region" description="Polar residues" evidence="1">
    <location>
        <begin position="223"/>
        <end position="233"/>
    </location>
</feature>
<name>A0A6A2YNV6_HIBSY</name>
<feature type="region of interest" description="Disordered" evidence="1">
    <location>
        <begin position="358"/>
        <end position="390"/>
    </location>
</feature>
<feature type="compositionally biased region" description="Basic and acidic residues" evidence="1">
    <location>
        <begin position="981"/>
        <end position="1005"/>
    </location>
</feature>
<reference evidence="2" key="1">
    <citation type="submission" date="2019-09" db="EMBL/GenBank/DDBJ databases">
        <title>Draft genome information of white flower Hibiscus syriacus.</title>
        <authorList>
            <person name="Kim Y.-M."/>
        </authorList>
    </citation>
    <scope>NUCLEOTIDE SEQUENCE [LARGE SCALE GENOMIC DNA]</scope>
    <source>
        <strain evidence="2">YM2019G1</strain>
    </source>
</reference>
<feature type="compositionally biased region" description="Basic and acidic residues" evidence="1">
    <location>
        <begin position="1145"/>
        <end position="1168"/>
    </location>
</feature>
<feature type="compositionally biased region" description="Basic and acidic residues" evidence="1">
    <location>
        <begin position="756"/>
        <end position="773"/>
    </location>
</feature>
<dbReference type="EMBL" id="VEPZ02001316">
    <property type="protein sequence ID" value="KAE8681018.1"/>
    <property type="molecule type" value="Genomic_DNA"/>
</dbReference>
<dbReference type="SUPFAM" id="SSF49599">
    <property type="entry name" value="TRAF domain-like"/>
    <property type="match status" value="1"/>
</dbReference>
<dbReference type="Proteomes" id="UP000436088">
    <property type="component" value="Unassembled WGS sequence"/>
</dbReference>